<dbReference type="Proteomes" id="UP001159364">
    <property type="component" value="Linkage Group LG07"/>
</dbReference>
<organism evidence="1 2">
    <name type="scientific">Erythroxylum novogranatense</name>
    <dbReference type="NCBI Taxonomy" id="1862640"/>
    <lineage>
        <taxon>Eukaryota</taxon>
        <taxon>Viridiplantae</taxon>
        <taxon>Streptophyta</taxon>
        <taxon>Embryophyta</taxon>
        <taxon>Tracheophyta</taxon>
        <taxon>Spermatophyta</taxon>
        <taxon>Magnoliopsida</taxon>
        <taxon>eudicotyledons</taxon>
        <taxon>Gunneridae</taxon>
        <taxon>Pentapetalae</taxon>
        <taxon>rosids</taxon>
        <taxon>fabids</taxon>
        <taxon>Malpighiales</taxon>
        <taxon>Erythroxylaceae</taxon>
        <taxon>Erythroxylum</taxon>
    </lineage>
</organism>
<reference evidence="1 2" key="1">
    <citation type="submission" date="2021-09" db="EMBL/GenBank/DDBJ databases">
        <title>Genomic insights and catalytic innovation underlie evolution of tropane alkaloids biosynthesis.</title>
        <authorList>
            <person name="Wang Y.-J."/>
            <person name="Tian T."/>
            <person name="Huang J.-P."/>
            <person name="Huang S.-X."/>
        </authorList>
    </citation>
    <scope>NUCLEOTIDE SEQUENCE [LARGE SCALE GENOMIC DNA]</scope>
    <source>
        <strain evidence="1">KIB-2018</strain>
        <tissue evidence="1">Leaf</tissue>
    </source>
</reference>
<accession>A0AAV8T2W2</accession>
<dbReference type="Gene3D" id="3.40.50.1100">
    <property type="match status" value="1"/>
</dbReference>
<evidence type="ECO:0000313" key="2">
    <source>
        <dbReference type="Proteomes" id="UP001159364"/>
    </source>
</evidence>
<gene>
    <name evidence="1" type="ORF">K2173_017782</name>
</gene>
<protein>
    <submittedName>
        <fullName evidence="1">Uncharacterized protein</fullName>
    </submittedName>
</protein>
<sequence length="94" mass="10407">MAKFNRQWPYGRIAAKLETMEPCSSVKTQVIFAIEYGDGNRITIGTAGTVTGAGRYMKEKIPNLKAVFPGAGERYLSTPLFDSIRLEAENMTDD</sequence>
<dbReference type="EMBL" id="JAIWQS010000007">
    <property type="protein sequence ID" value="KAJ8760714.1"/>
    <property type="molecule type" value="Genomic_DNA"/>
</dbReference>
<comment type="caution">
    <text evidence="1">The sequence shown here is derived from an EMBL/GenBank/DDBJ whole genome shotgun (WGS) entry which is preliminary data.</text>
</comment>
<proteinExistence type="predicted"/>
<name>A0AAV8T2W2_9ROSI</name>
<keyword evidence="2" id="KW-1185">Reference proteome</keyword>
<dbReference type="AlphaFoldDB" id="A0AAV8T2W2"/>
<dbReference type="InterPro" id="IPR036052">
    <property type="entry name" value="TrpB-like_PALP_sf"/>
</dbReference>
<evidence type="ECO:0000313" key="1">
    <source>
        <dbReference type="EMBL" id="KAJ8760714.1"/>
    </source>
</evidence>